<accession>A0A9D2PMM9</accession>
<dbReference type="Proteomes" id="UP000823886">
    <property type="component" value="Unassembled WGS sequence"/>
</dbReference>
<dbReference type="PROSITE" id="PS50932">
    <property type="entry name" value="HTH_LACI_2"/>
    <property type="match status" value="1"/>
</dbReference>
<proteinExistence type="predicted"/>
<dbReference type="InterPro" id="IPR000843">
    <property type="entry name" value="HTH_LacI"/>
</dbReference>
<dbReference type="CDD" id="cd01392">
    <property type="entry name" value="HTH_LacI"/>
    <property type="match status" value="1"/>
</dbReference>
<dbReference type="Gene3D" id="1.10.260.40">
    <property type="entry name" value="lambda repressor-like DNA-binding domains"/>
    <property type="match status" value="1"/>
</dbReference>
<comment type="caution">
    <text evidence="5">The sequence shown here is derived from an EMBL/GenBank/DDBJ whole genome shotgun (WGS) entry which is preliminary data.</text>
</comment>
<dbReference type="GO" id="GO:0003700">
    <property type="term" value="F:DNA-binding transcription factor activity"/>
    <property type="evidence" value="ECO:0007669"/>
    <property type="project" value="TreeGrafter"/>
</dbReference>
<evidence type="ECO:0000313" key="5">
    <source>
        <dbReference type="EMBL" id="HJC63083.1"/>
    </source>
</evidence>
<dbReference type="EMBL" id="DWVZ01000074">
    <property type="protein sequence ID" value="HJC63083.1"/>
    <property type="molecule type" value="Genomic_DNA"/>
</dbReference>
<sequence>MAVTLQQIADAAGVSRGTVDRALNHRGRIRPDVEERIQKLAREMGYQPSRAGRALAMARRKIRIGVILQYTETPFMQQVLEGVKEGKAEVEGFGGTVEIYEIQGSMPGRVIEIMETLRKREFNGIALTPSDDEMLKATIDRFMEEYQIPVVTLNADLEDTRRLCFVGQNNYQSGRTAAGLMGEITGGKGRVAVISGQMVNPGLNSRLKGFQREIQESFPEICLADTRYSYDDEWVAGKILEELLELYPDLTGIYITGHGVSGVCRALKKAGKDREMHVVANDFLKENKKWLEEGTLNFLIGQESRVQGHAPVMILFRKLFDNEDPKEEFQYTEILIKTKYNI</sequence>
<feature type="domain" description="HTH lacI-type" evidence="4">
    <location>
        <begin position="3"/>
        <end position="57"/>
    </location>
</feature>
<evidence type="ECO:0000259" key="4">
    <source>
        <dbReference type="PROSITE" id="PS50932"/>
    </source>
</evidence>
<keyword evidence="2 5" id="KW-0238">DNA-binding</keyword>
<organism evidence="5 6">
    <name type="scientific">Candidatus Blautia merdavium</name>
    <dbReference type="NCBI Taxonomy" id="2838494"/>
    <lineage>
        <taxon>Bacteria</taxon>
        <taxon>Bacillati</taxon>
        <taxon>Bacillota</taxon>
        <taxon>Clostridia</taxon>
        <taxon>Lachnospirales</taxon>
        <taxon>Lachnospiraceae</taxon>
        <taxon>Blautia</taxon>
    </lineage>
</organism>
<name>A0A9D2PMM9_9FIRM</name>
<reference evidence="5" key="1">
    <citation type="journal article" date="2021" name="PeerJ">
        <title>Extensive microbial diversity within the chicken gut microbiome revealed by metagenomics and culture.</title>
        <authorList>
            <person name="Gilroy R."/>
            <person name="Ravi A."/>
            <person name="Getino M."/>
            <person name="Pursley I."/>
            <person name="Horton D.L."/>
            <person name="Alikhan N.F."/>
            <person name="Baker D."/>
            <person name="Gharbi K."/>
            <person name="Hall N."/>
            <person name="Watson M."/>
            <person name="Adriaenssens E.M."/>
            <person name="Foster-Nyarko E."/>
            <person name="Jarju S."/>
            <person name="Secka A."/>
            <person name="Antonio M."/>
            <person name="Oren A."/>
            <person name="Chaudhuri R.R."/>
            <person name="La Ragione R."/>
            <person name="Hildebrand F."/>
            <person name="Pallen M.J."/>
        </authorList>
    </citation>
    <scope>NUCLEOTIDE SEQUENCE</scope>
    <source>
        <strain evidence="5">ChiBcec2-3848</strain>
    </source>
</reference>
<evidence type="ECO:0000256" key="2">
    <source>
        <dbReference type="ARBA" id="ARBA00023125"/>
    </source>
</evidence>
<dbReference type="InterPro" id="IPR028082">
    <property type="entry name" value="Peripla_BP_I"/>
</dbReference>
<dbReference type="Pfam" id="PF13407">
    <property type="entry name" value="Peripla_BP_4"/>
    <property type="match status" value="1"/>
</dbReference>
<dbReference type="PANTHER" id="PTHR30146:SF152">
    <property type="entry name" value="TRANSCRIPTIONAL REGULATORY PROTEIN"/>
    <property type="match status" value="1"/>
</dbReference>
<protein>
    <submittedName>
        <fullName evidence="5">LacI family DNA-binding transcriptional regulator</fullName>
    </submittedName>
</protein>
<dbReference type="InterPro" id="IPR010982">
    <property type="entry name" value="Lambda_DNA-bd_dom_sf"/>
</dbReference>
<gene>
    <name evidence="5" type="ORF">H9753_05630</name>
</gene>
<dbReference type="PANTHER" id="PTHR30146">
    <property type="entry name" value="LACI-RELATED TRANSCRIPTIONAL REPRESSOR"/>
    <property type="match status" value="1"/>
</dbReference>
<evidence type="ECO:0000313" key="6">
    <source>
        <dbReference type="Proteomes" id="UP000823886"/>
    </source>
</evidence>
<evidence type="ECO:0000256" key="1">
    <source>
        <dbReference type="ARBA" id="ARBA00023015"/>
    </source>
</evidence>
<dbReference type="CDD" id="cd06307">
    <property type="entry name" value="PBP1_sugar_binding"/>
    <property type="match status" value="1"/>
</dbReference>
<dbReference type="SUPFAM" id="SSF47413">
    <property type="entry name" value="lambda repressor-like DNA-binding domains"/>
    <property type="match status" value="1"/>
</dbReference>
<dbReference type="AlphaFoldDB" id="A0A9D2PMM9"/>
<dbReference type="SMART" id="SM00354">
    <property type="entry name" value="HTH_LACI"/>
    <property type="match status" value="1"/>
</dbReference>
<dbReference type="GO" id="GO:0000976">
    <property type="term" value="F:transcription cis-regulatory region binding"/>
    <property type="evidence" value="ECO:0007669"/>
    <property type="project" value="TreeGrafter"/>
</dbReference>
<dbReference type="SUPFAM" id="SSF53822">
    <property type="entry name" value="Periplasmic binding protein-like I"/>
    <property type="match status" value="1"/>
</dbReference>
<dbReference type="Pfam" id="PF00356">
    <property type="entry name" value="LacI"/>
    <property type="match status" value="1"/>
</dbReference>
<reference evidence="5" key="2">
    <citation type="submission" date="2021-04" db="EMBL/GenBank/DDBJ databases">
        <authorList>
            <person name="Gilroy R."/>
        </authorList>
    </citation>
    <scope>NUCLEOTIDE SEQUENCE</scope>
    <source>
        <strain evidence="5">ChiBcec2-3848</strain>
    </source>
</reference>
<keyword evidence="3" id="KW-0804">Transcription</keyword>
<dbReference type="Gene3D" id="3.40.50.2300">
    <property type="match status" value="2"/>
</dbReference>
<keyword evidence="1" id="KW-0805">Transcription regulation</keyword>
<evidence type="ECO:0000256" key="3">
    <source>
        <dbReference type="ARBA" id="ARBA00023163"/>
    </source>
</evidence>
<dbReference type="InterPro" id="IPR025997">
    <property type="entry name" value="SBP_2_dom"/>
</dbReference>